<dbReference type="GeneID" id="6492589"/>
<sequence>MSTTDNDNGLAKLLEMIDTELAKQLLADLKNDERRKPQLYSAINQYLLRHKFHLAKLQPDTEVLGELGDALAEYKSQYGSDGLSEDEVYRH</sequence>
<dbReference type="Proteomes" id="UP000001864">
    <property type="component" value="Segment"/>
</dbReference>
<accession>B4YQH6</accession>
<keyword evidence="2" id="KW-1185">Reference proteome</keyword>
<organism evidence="1 2">
    <name type="scientific">Morganella phage MmP1</name>
    <dbReference type="NCBI Taxonomy" id="526118"/>
    <lineage>
        <taxon>Viruses</taxon>
        <taxon>Duplodnaviria</taxon>
        <taxon>Heunggongvirae</taxon>
        <taxon>Uroviricota</taxon>
        <taxon>Caudoviricetes</taxon>
        <taxon>Autographivirales</taxon>
        <taxon>Autotranscriptaviridae</taxon>
        <taxon>Studiervirinae</taxon>
        <taxon>Minipunavirus</taxon>
        <taxon>Minipunavirus MmP1</taxon>
    </lineage>
</organism>
<proteinExistence type="predicted"/>
<dbReference type="RefSeq" id="YP_002048667.1">
    <property type="nucleotide sequence ID" value="NC_011085.3"/>
</dbReference>
<protein>
    <submittedName>
        <fullName evidence="1">DNA packaging protein small subunit</fullName>
    </submittedName>
</protein>
<evidence type="ECO:0000313" key="2">
    <source>
        <dbReference type="Proteomes" id="UP000001864"/>
    </source>
</evidence>
<reference evidence="1 2" key="1">
    <citation type="journal article" date="2010" name="Genomics">
        <title>Identification of lytic bacteriophage MmP1, assigned to a new member of T7-like phages infecting Morganella morganii.</title>
        <authorList>
            <person name="Zhu J."/>
            <person name="Rao X."/>
            <person name="Tan Y."/>
            <person name="Xiong K."/>
            <person name="Hu Z."/>
            <person name="Chen Z."/>
            <person name="Jin X."/>
            <person name="Li S."/>
            <person name="Chen Y."/>
            <person name="Hu F."/>
        </authorList>
    </citation>
    <scope>NUCLEOTIDE SEQUENCE [LARGE SCALE GENOMIC DNA]</scope>
</reference>
<evidence type="ECO:0000313" key="1">
    <source>
        <dbReference type="EMBL" id="ACF42046.1"/>
    </source>
</evidence>
<dbReference type="InterPro" id="IPR024345">
    <property type="entry name" value="DNA_matur_Phage_T7-like"/>
</dbReference>
<gene>
    <name evidence="1" type="ORF">MmP1_gp46</name>
</gene>
<dbReference type="EMBL" id="EU652770">
    <property type="protein sequence ID" value="ACF42046.1"/>
    <property type="molecule type" value="Genomic_DNA"/>
</dbReference>
<dbReference type="KEGG" id="vg:6492589"/>
<name>B4YQH6_9CAUD</name>
<dbReference type="OrthoDB" id="24629at10239"/>
<dbReference type="Pfam" id="PF11123">
    <property type="entry name" value="DNA_Packaging_2"/>
    <property type="match status" value="1"/>
</dbReference>